<keyword evidence="3" id="KW-1185">Reference proteome</keyword>
<feature type="compositionally biased region" description="Gly residues" evidence="1">
    <location>
        <begin position="1"/>
        <end position="10"/>
    </location>
</feature>
<evidence type="ECO:0000313" key="2">
    <source>
        <dbReference type="EMBL" id="EKF28699.1"/>
    </source>
</evidence>
<feature type="region of interest" description="Disordered" evidence="1">
    <location>
        <begin position="1"/>
        <end position="180"/>
    </location>
</feature>
<evidence type="ECO:0000313" key="3">
    <source>
        <dbReference type="Proteomes" id="UP000007350"/>
    </source>
</evidence>
<accession>K2MSR0</accession>
<feature type="compositionally biased region" description="Polar residues" evidence="1">
    <location>
        <begin position="41"/>
        <end position="53"/>
    </location>
</feature>
<feature type="non-terminal residue" evidence="2">
    <location>
        <position position="1"/>
    </location>
</feature>
<feature type="compositionally biased region" description="Basic residues" evidence="1">
    <location>
        <begin position="137"/>
        <end position="173"/>
    </location>
</feature>
<dbReference type="EMBL" id="AHKC01015262">
    <property type="protein sequence ID" value="EKF28699.1"/>
    <property type="molecule type" value="Genomic_DNA"/>
</dbReference>
<reference evidence="2 3" key="1">
    <citation type="journal article" date="2012" name="BMC Genomics">
        <title>Comparative genomic analysis of human infective Trypanosoma cruzi lineages with the bat-restricted subspecies T. cruzi marinkellei.</title>
        <authorList>
            <person name="Franzen O."/>
            <person name="Talavera-Lopez C."/>
            <person name="Ochaya S."/>
            <person name="Butler C.E."/>
            <person name="Messenger L.A."/>
            <person name="Lewis M.D."/>
            <person name="Llewellyn M.S."/>
            <person name="Marinkelle C.J."/>
            <person name="Tyler K.M."/>
            <person name="Miles M.A."/>
            <person name="Andersson B."/>
        </authorList>
    </citation>
    <scope>NUCLEOTIDE SEQUENCE [LARGE SCALE GENOMIC DNA]</scope>
    <source>
        <strain evidence="2 3">B7</strain>
    </source>
</reference>
<proteinExistence type="predicted"/>
<dbReference type="AlphaFoldDB" id="K2MSR0"/>
<organism evidence="2 3">
    <name type="scientific">Trypanosoma cruzi marinkellei</name>
    <dbReference type="NCBI Taxonomy" id="85056"/>
    <lineage>
        <taxon>Eukaryota</taxon>
        <taxon>Discoba</taxon>
        <taxon>Euglenozoa</taxon>
        <taxon>Kinetoplastea</taxon>
        <taxon>Metakinetoplastina</taxon>
        <taxon>Trypanosomatida</taxon>
        <taxon>Trypanosomatidae</taxon>
        <taxon>Trypanosoma</taxon>
        <taxon>Schizotrypanum</taxon>
    </lineage>
</organism>
<comment type="caution">
    <text evidence="2">The sequence shown here is derived from an EMBL/GenBank/DDBJ whole genome shotgun (WGS) entry which is preliminary data.</text>
</comment>
<dbReference type="Proteomes" id="UP000007350">
    <property type="component" value="Unassembled WGS sequence"/>
</dbReference>
<sequence length="203" mass="22778">AKARTGGGNHFGATQSRHTLPFKSQKEREKEKTRAAKRPGTASQDKQTDTTQGGAALLRDGGQKLHRGGAPTTHKFPRNGQHAQKLSKQVRRAAPTTTKQSAAPKQCKGFEKHPAETKKQRNKKTAKEGKTTMNKQKEKRKNAKKQPKKKETKKTKKSKTKYNRPQGKKRKQYIRPLTLSASSISTKKYIYYATGTKSSRKTH</sequence>
<gene>
    <name evidence="2" type="ORF">MOQ_007545</name>
</gene>
<protein>
    <submittedName>
        <fullName evidence="2">Uncharacterized protein</fullName>
    </submittedName>
</protein>
<name>K2MSR0_TRYCR</name>
<evidence type="ECO:0000256" key="1">
    <source>
        <dbReference type="SAM" id="MobiDB-lite"/>
    </source>
</evidence>
<feature type="compositionally biased region" description="Basic and acidic residues" evidence="1">
    <location>
        <begin position="108"/>
        <end position="130"/>
    </location>
</feature>
<feature type="compositionally biased region" description="Basic and acidic residues" evidence="1">
    <location>
        <begin position="24"/>
        <end position="34"/>
    </location>
</feature>